<evidence type="ECO:0000313" key="1">
    <source>
        <dbReference type="EMBL" id="KIV81144.1"/>
    </source>
</evidence>
<dbReference type="EMBL" id="KN846953">
    <property type="protein sequence ID" value="KIV81145.1"/>
    <property type="molecule type" value="Genomic_DNA"/>
</dbReference>
<organism evidence="1 2">
    <name type="scientific">Exophiala sideris</name>
    <dbReference type="NCBI Taxonomy" id="1016849"/>
    <lineage>
        <taxon>Eukaryota</taxon>
        <taxon>Fungi</taxon>
        <taxon>Dikarya</taxon>
        <taxon>Ascomycota</taxon>
        <taxon>Pezizomycotina</taxon>
        <taxon>Eurotiomycetes</taxon>
        <taxon>Chaetothyriomycetidae</taxon>
        <taxon>Chaetothyriales</taxon>
        <taxon>Herpotrichiellaceae</taxon>
        <taxon>Exophiala</taxon>
    </lineage>
</organism>
<sequence>MGVEVRRIACMAIGMALGIVVQRIQGELRPIGVEVLLVRIMTTDLTLAIFVVRKADILGGAGIWSVLNAEVLSLAHFSQTDSKTKRVQSLYRVDKSLSVGWEHTVAVQWSMTVWCLNAMVLTATAIVQTSCDVFAVGRRDAHYTVRHADREGTSSGIFLRDCPPILRLRLSFAVQWGFFSNPDLDACFVEFMRQGCGYTKWELFGALFDY</sequence>
<dbReference type="Proteomes" id="UP000053599">
    <property type="component" value="Unassembled WGS sequence"/>
</dbReference>
<proteinExistence type="predicted"/>
<reference evidence="1 2" key="1">
    <citation type="submission" date="2015-01" db="EMBL/GenBank/DDBJ databases">
        <title>The Genome Sequence of Exophiala sideris CBS121828.</title>
        <authorList>
            <consortium name="The Broad Institute Genomics Platform"/>
            <person name="Cuomo C."/>
            <person name="de Hoog S."/>
            <person name="Gorbushina A."/>
            <person name="Stielow B."/>
            <person name="Teixiera M."/>
            <person name="Abouelleil A."/>
            <person name="Chapman S.B."/>
            <person name="Priest M."/>
            <person name="Young S.K."/>
            <person name="Wortman J."/>
            <person name="Nusbaum C."/>
            <person name="Birren B."/>
        </authorList>
    </citation>
    <scope>NUCLEOTIDE SEQUENCE [LARGE SCALE GENOMIC DNA]</scope>
    <source>
        <strain evidence="1 2">CBS 121828</strain>
    </source>
</reference>
<evidence type="ECO:0000313" key="2">
    <source>
        <dbReference type="Proteomes" id="UP000053599"/>
    </source>
</evidence>
<gene>
    <name evidence="1" type="ORF">PV11_08586</name>
</gene>
<accession>A0A0D1YJG4</accession>
<protein>
    <submittedName>
        <fullName evidence="1">Uncharacterized protein</fullName>
    </submittedName>
</protein>
<name>A0A0D1YJG4_9EURO</name>
<dbReference type="AlphaFoldDB" id="A0A0D1YJG4"/>
<dbReference type="EMBL" id="KN846953">
    <property type="protein sequence ID" value="KIV81144.1"/>
    <property type="molecule type" value="Genomic_DNA"/>
</dbReference>
<dbReference type="HOGENOM" id="CLU_1441073_0_0_1"/>